<sequence length="207" mass="23509">MKIIGLTGGIGSGKSTVTNYLLEKGFEVLDADKIAREIVLPGSDTLIELTAKFGKDILLEDGSLNRKKLGEIVFGDVEKKAVLDKIMHSRILEIIYSKILMFRESAEIMNQKNPDIKQAKVIFIDAPLLFETRLDEHVSEVWVVDADDETRITRVMERDGLSREEIVSRIAVQMDRNQKIERANEILDNSGEREALYHQIDLLLEKI</sequence>
<dbReference type="PANTHER" id="PTHR10695">
    <property type="entry name" value="DEPHOSPHO-COA KINASE-RELATED"/>
    <property type="match status" value="1"/>
</dbReference>
<dbReference type="PANTHER" id="PTHR10695:SF46">
    <property type="entry name" value="BIFUNCTIONAL COENZYME A SYNTHASE-RELATED"/>
    <property type="match status" value="1"/>
</dbReference>
<reference evidence="5" key="1">
    <citation type="submission" date="2021-04" db="EMBL/GenBank/DDBJ databases">
        <title>Sinoanaerobacter chloroacetimidivorans sp. nov., an obligate anaerobic bacterium isolated from anaerobic sludge.</title>
        <authorList>
            <person name="Bao Y."/>
        </authorList>
    </citation>
    <scope>NUCLEOTIDE SEQUENCE</scope>
    <source>
        <strain evidence="5">BAD-6</strain>
    </source>
</reference>
<dbReference type="GO" id="GO:0005737">
    <property type="term" value="C:cytoplasm"/>
    <property type="evidence" value="ECO:0007669"/>
    <property type="project" value="UniProtKB-SubCell"/>
</dbReference>
<evidence type="ECO:0000313" key="5">
    <source>
        <dbReference type="EMBL" id="MBR0596700.1"/>
    </source>
</evidence>
<keyword evidence="2 3" id="KW-0067">ATP-binding</keyword>
<dbReference type="InterPro" id="IPR001977">
    <property type="entry name" value="Depp_CoAkinase"/>
</dbReference>
<proteinExistence type="inferred from homology"/>
<gene>
    <name evidence="3" type="primary">coaE</name>
    <name evidence="5" type="ORF">KCX82_02315</name>
</gene>
<dbReference type="PROSITE" id="PS51219">
    <property type="entry name" value="DPCK"/>
    <property type="match status" value="1"/>
</dbReference>
<evidence type="ECO:0000256" key="4">
    <source>
        <dbReference type="NCBIfam" id="TIGR00152"/>
    </source>
</evidence>
<dbReference type="RefSeq" id="WP_227016821.1">
    <property type="nucleotide sequence ID" value="NZ_JAGSND010000001.1"/>
</dbReference>
<dbReference type="EMBL" id="JAGSND010000001">
    <property type="protein sequence ID" value="MBR0596700.1"/>
    <property type="molecule type" value="Genomic_DNA"/>
</dbReference>
<evidence type="ECO:0000256" key="2">
    <source>
        <dbReference type="ARBA" id="ARBA00022840"/>
    </source>
</evidence>
<keyword evidence="6" id="KW-1185">Reference proteome</keyword>
<accession>A0A8J7VZY1</accession>
<dbReference type="Pfam" id="PF01121">
    <property type="entry name" value="CoaE"/>
    <property type="match status" value="1"/>
</dbReference>
<dbReference type="GO" id="GO:0005524">
    <property type="term" value="F:ATP binding"/>
    <property type="evidence" value="ECO:0007669"/>
    <property type="project" value="UniProtKB-UniRule"/>
</dbReference>
<dbReference type="InterPro" id="IPR027417">
    <property type="entry name" value="P-loop_NTPase"/>
</dbReference>
<dbReference type="AlphaFoldDB" id="A0A8J7VZY1"/>
<keyword evidence="3" id="KW-0173">Coenzyme A biosynthesis</keyword>
<dbReference type="GO" id="GO:0004140">
    <property type="term" value="F:dephospho-CoA kinase activity"/>
    <property type="evidence" value="ECO:0007669"/>
    <property type="project" value="UniProtKB-UniRule"/>
</dbReference>
<keyword evidence="1 3" id="KW-0547">Nucleotide-binding</keyword>
<dbReference type="Gene3D" id="3.40.50.300">
    <property type="entry name" value="P-loop containing nucleotide triphosphate hydrolases"/>
    <property type="match status" value="1"/>
</dbReference>
<dbReference type="GO" id="GO:0015937">
    <property type="term" value="P:coenzyme A biosynthetic process"/>
    <property type="evidence" value="ECO:0007669"/>
    <property type="project" value="UniProtKB-UniRule"/>
</dbReference>
<feature type="binding site" evidence="3">
    <location>
        <begin position="11"/>
        <end position="16"/>
    </location>
    <ligand>
        <name>ATP</name>
        <dbReference type="ChEBI" id="CHEBI:30616"/>
    </ligand>
</feature>
<dbReference type="HAMAP" id="MF_00376">
    <property type="entry name" value="Dephospho_CoA_kinase"/>
    <property type="match status" value="1"/>
</dbReference>
<dbReference type="SUPFAM" id="SSF52540">
    <property type="entry name" value="P-loop containing nucleoside triphosphate hydrolases"/>
    <property type="match status" value="1"/>
</dbReference>
<dbReference type="NCBIfam" id="TIGR00152">
    <property type="entry name" value="dephospho-CoA kinase"/>
    <property type="match status" value="1"/>
</dbReference>
<reference evidence="5" key="2">
    <citation type="submission" date="2021-04" db="EMBL/GenBank/DDBJ databases">
        <authorList>
            <person name="Liu J."/>
        </authorList>
    </citation>
    <scope>NUCLEOTIDE SEQUENCE</scope>
    <source>
        <strain evidence="5">BAD-6</strain>
    </source>
</reference>
<comment type="catalytic activity">
    <reaction evidence="3">
        <text>3'-dephospho-CoA + ATP = ADP + CoA + H(+)</text>
        <dbReference type="Rhea" id="RHEA:18245"/>
        <dbReference type="ChEBI" id="CHEBI:15378"/>
        <dbReference type="ChEBI" id="CHEBI:30616"/>
        <dbReference type="ChEBI" id="CHEBI:57287"/>
        <dbReference type="ChEBI" id="CHEBI:57328"/>
        <dbReference type="ChEBI" id="CHEBI:456216"/>
        <dbReference type="EC" id="2.7.1.24"/>
    </reaction>
</comment>
<keyword evidence="3" id="KW-0963">Cytoplasm</keyword>
<comment type="function">
    <text evidence="3">Catalyzes the phosphorylation of the 3'-hydroxyl group of dephosphocoenzyme A to form coenzyme A.</text>
</comment>
<organism evidence="5 6">
    <name type="scientific">Sinanaerobacter chloroacetimidivorans</name>
    <dbReference type="NCBI Taxonomy" id="2818044"/>
    <lineage>
        <taxon>Bacteria</taxon>
        <taxon>Bacillati</taxon>
        <taxon>Bacillota</taxon>
        <taxon>Clostridia</taxon>
        <taxon>Peptostreptococcales</taxon>
        <taxon>Anaerovoracaceae</taxon>
        <taxon>Sinanaerobacter</taxon>
    </lineage>
</organism>
<comment type="pathway">
    <text evidence="3">Cofactor biosynthesis; coenzyme A biosynthesis; CoA from (R)-pantothenate: step 5/5.</text>
</comment>
<dbReference type="UniPathway" id="UPA00241">
    <property type="reaction ID" value="UER00356"/>
</dbReference>
<comment type="similarity">
    <text evidence="3">Belongs to the CoaE family.</text>
</comment>
<keyword evidence="3 5" id="KW-0418">Kinase</keyword>
<keyword evidence="3 5" id="KW-0808">Transferase</keyword>
<evidence type="ECO:0000256" key="3">
    <source>
        <dbReference type="HAMAP-Rule" id="MF_00376"/>
    </source>
</evidence>
<comment type="caution">
    <text evidence="5">The sequence shown here is derived from an EMBL/GenBank/DDBJ whole genome shotgun (WGS) entry which is preliminary data.</text>
</comment>
<dbReference type="Proteomes" id="UP000675664">
    <property type="component" value="Unassembled WGS sequence"/>
</dbReference>
<protein>
    <recommendedName>
        <fullName evidence="3 4">Dephospho-CoA kinase</fullName>
        <ecNumber evidence="3 4">2.7.1.24</ecNumber>
    </recommendedName>
    <alternativeName>
        <fullName evidence="3">Dephosphocoenzyme A kinase</fullName>
    </alternativeName>
</protein>
<name>A0A8J7VZY1_9FIRM</name>
<dbReference type="EC" id="2.7.1.24" evidence="3 4"/>
<evidence type="ECO:0000313" key="6">
    <source>
        <dbReference type="Proteomes" id="UP000675664"/>
    </source>
</evidence>
<dbReference type="CDD" id="cd02022">
    <property type="entry name" value="DPCK"/>
    <property type="match status" value="1"/>
</dbReference>
<comment type="subcellular location">
    <subcellularLocation>
        <location evidence="3">Cytoplasm</location>
    </subcellularLocation>
</comment>
<evidence type="ECO:0000256" key="1">
    <source>
        <dbReference type="ARBA" id="ARBA00022741"/>
    </source>
</evidence>